<dbReference type="Pfam" id="PF04193">
    <property type="entry name" value="PQ-loop"/>
    <property type="match status" value="2"/>
</dbReference>
<dbReference type="GO" id="GO:0015293">
    <property type="term" value="F:symporter activity"/>
    <property type="evidence" value="ECO:0007669"/>
    <property type="project" value="UniProtKB-KW"/>
</dbReference>
<dbReference type="NCBIfam" id="TIGR00951">
    <property type="entry name" value="2A43"/>
    <property type="match status" value="1"/>
</dbReference>
<dbReference type="GO" id="GO:0015184">
    <property type="term" value="F:L-cystine transmembrane transporter activity"/>
    <property type="evidence" value="ECO:0007669"/>
    <property type="project" value="TreeGrafter"/>
</dbReference>
<evidence type="ECO:0000256" key="6">
    <source>
        <dbReference type="ARBA" id="ARBA00022847"/>
    </source>
</evidence>
<proteinExistence type="inferred from homology"/>
<sequence length="299" mass="33235">MRRRLIRTDVLVGGALISAGVVLAFVLPPNEKLHGPYRRISAIIGWIYFLAWSVSFYPQVVLNYRRKTTIGLSFDFQLYNLLGFTCYSIYTSAFYWSTAVQREYEHSHNGNSNKIEPNDVAFAIHAVAITCVTIAQVIYYDHVSGHRPSRVAISAVLATTAFLAVHAVVAAILSPGASHPFHWTDWLSAVSFVKLAVTLVKYIPQAALNARRRSTQGWSIYNVLLDFTGGLLSLLQLLLDCGNTRDWSGIVGTPVKFGLGLTSMVFDVVFLTQHYVLYPSVPDIVGDKTYRKLASRSEA</sequence>
<dbReference type="FunFam" id="1.20.1280.290:FF:000016">
    <property type="entry name" value="Cystinosin homolog"/>
    <property type="match status" value="1"/>
</dbReference>
<evidence type="ECO:0000256" key="9">
    <source>
        <dbReference type="ARBA" id="ARBA00023228"/>
    </source>
</evidence>
<gene>
    <name evidence="12" type="ORF">JKP88DRAFT_265310</name>
</gene>
<evidence type="ECO:0000256" key="5">
    <source>
        <dbReference type="ARBA" id="ARBA00022737"/>
    </source>
</evidence>
<feature type="transmembrane region" description="Helical" evidence="11">
    <location>
        <begin position="78"/>
        <end position="100"/>
    </location>
</feature>
<feature type="transmembrane region" description="Helical" evidence="11">
    <location>
        <begin position="120"/>
        <end position="139"/>
    </location>
</feature>
<keyword evidence="7 11" id="KW-1133">Transmembrane helix</keyword>
<keyword evidence="8 11" id="KW-0472">Membrane</keyword>
<protein>
    <submittedName>
        <fullName evidence="12">Putative lysosomal cystine transporter family</fullName>
    </submittedName>
</protein>
<evidence type="ECO:0000256" key="7">
    <source>
        <dbReference type="ARBA" id="ARBA00022989"/>
    </source>
</evidence>
<dbReference type="PANTHER" id="PTHR13131:SF5">
    <property type="entry name" value="CYSTINOSIN"/>
    <property type="match status" value="1"/>
</dbReference>
<dbReference type="InterPro" id="IPR006603">
    <property type="entry name" value="PQ-loop_rpt"/>
</dbReference>
<feature type="transmembrane region" description="Helical" evidence="11">
    <location>
        <begin position="259"/>
        <end position="278"/>
    </location>
</feature>
<keyword evidence="6" id="KW-0769">Symport</keyword>
<feature type="transmembrane region" description="Helical" evidence="11">
    <location>
        <begin position="186"/>
        <end position="208"/>
    </location>
</feature>
<feature type="transmembrane region" description="Helical" evidence="11">
    <location>
        <begin position="40"/>
        <end position="57"/>
    </location>
</feature>
<evidence type="ECO:0000256" key="4">
    <source>
        <dbReference type="ARBA" id="ARBA00022692"/>
    </source>
</evidence>
<feature type="transmembrane region" description="Helical" evidence="11">
    <location>
        <begin position="220"/>
        <end position="239"/>
    </location>
</feature>
<comment type="similarity">
    <text evidence="2">Belongs to the cystinosin family.</text>
</comment>
<dbReference type="AlphaFoldDB" id="A0A836C9F4"/>
<accession>A0A836C9F4</accession>
<comment type="caution">
    <text evidence="12">The sequence shown here is derived from an EMBL/GenBank/DDBJ whole genome shotgun (WGS) entry which is preliminary data.</text>
</comment>
<dbReference type="OrthoDB" id="75720at2759"/>
<comment type="subcellular location">
    <subcellularLocation>
        <location evidence="1">Lysosome membrane</location>
        <topology evidence="1">Multi-pass membrane protein</topology>
    </subcellularLocation>
</comment>
<dbReference type="SMART" id="SM00679">
    <property type="entry name" value="CTNS"/>
    <property type="match status" value="2"/>
</dbReference>
<dbReference type="GO" id="GO:0005765">
    <property type="term" value="C:lysosomal membrane"/>
    <property type="evidence" value="ECO:0007669"/>
    <property type="project" value="UniProtKB-SubCell"/>
</dbReference>
<comment type="catalytic activity">
    <reaction evidence="10">
        <text>L-cystine(out) + H(+)(out) = L-cystine(in) + H(+)(in)</text>
        <dbReference type="Rhea" id="RHEA:66172"/>
        <dbReference type="ChEBI" id="CHEBI:15378"/>
        <dbReference type="ChEBI" id="CHEBI:35491"/>
    </reaction>
    <physiologicalReaction direction="left-to-right" evidence="10">
        <dbReference type="Rhea" id="RHEA:66173"/>
    </physiologicalReaction>
</comment>
<name>A0A836C9F4_9STRA</name>
<dbReference type="Gene3D" id="1.20.1280.290">
    <property type="match status" value="1"/>
</dbReference>
<keyword evidence="9" id="KW-0458">Lysosome</keyword>
<dbReference type="InterPro" id="IPR005282">
    <property type="entry name" value="LC_transporter"/>
</dbReference>
<evidence type="ECO:0000256" key="2">
    <source>
        <dbReference type="ARBA" id="ARBA00006855"/>
    </source>
</evidence>
<evidence type="ECO:0000256" key="8">
    <source>
        <dbReference type="ARBA" id="ARBA00023136"/>
    </source>
</evidence>
<evidence type="ECO:0000256" key="1">
    <source>
        <dbReference type="ARBA" id="ARBA00004155"/>
    </source>
</evidence>
<evidence type="ECO:0000313" key="12">
    <source>
        <dbReference type="EMBL" id="KAG5176753.1"/>
    </source>
</evidence>
<keyword evidence="13" id="KW-1185">Reference proteome</keyword>
<keyword evidence="5" id="KW-0677">Repeat</keyword>
<keyword evidence="4 11" id="KW-0812">Transmembrane</keyword>
<feature type="transmembrane region" description="Helical" evidence="11">
    <location>
        <begin position="151"/>
        <end position="174"/>
    </location>
</feature>
<evidence type="ECO:0000313" key="13">
    <source>
        <dbReference type="Proteomes" id="UP000664859"/>
    </source>
</evidence>
<evidence type="ECO:0000256" key="11">
    <source>
        <dbReference type="SAM" id="Phobius"/>
    </source>
</evidence>
<keyword evidence="3" id="KW-0813">Transport</keyword>
<evidence type="ECO:0000256" key="3">
    <source>
        <dbReference type="ARBA" id="ARBA00022448"/>
    </source>
</evidence>
<reference evidence="12" key="1">
    <citation type="submission" date="2021-02" db="EMBL/GenBank/DDBJ databases">
        <title>First Annotated Genome of the Yellow-green Alga Tribonema minus.</title>
        <authorList>
            <person name="Mahan K.M."/>
        </authorList>
    </citation>
    <scope>NUCLEOTIDE SEQUENCE</scope>
    <source>
        <strain evidence="12">UTEX B ZZ1240</strain>
    </source>
</reference>
<dbReference type="PANTHER" id="PTHR13131">
    <property type="entry name" value="CYSTINOSIN"/>
    <property type="match status" value="1"/>
</dbReference>
<organism evidence="12 13">
    <name type="scientific">Tribonema minus</name>
    <dbReference type="NCBI Taxonomy" id="303371"/>
    <lineage>
        <taxon>Eukaryota</taxon>
        <taxon>Sar</taxon>
        <taxon>Stramenopiles</taxon>
        <taxon>Ochrophyta</taxon>
        <taxon>PX clade</taxon>
        <taxon>Xanthophyceae</taxon>
        <taxon>Tribonematales</taxon>
        <taxon>Tribonemataceae</taxon>
        <taxon>Tribonema</taxon>
    </lineage>
</organism>
<dbReference type="EMBL" id="JAFCMP010000533">
    <property type="protein sequence ID" value="KAG5176753.1"/>
    <property type="molecule type" value="Genomic_DNA"/>
</dbReference>
<evidence type="ECO:0000256" key="10">
    <source>
        <dbReference type="ARBA" id="ARBA00048473"/>
    </source>
</evidence>
<dbReference type="Proteomes" id="UP000664859">
    <property type="component" value="Unassembled WGS sequence"/>
</dbReference>